<keyword evidence="3" id="KW-1185">Reference proteome</keyword>
<dbReference type="EnsemblMetazoa" id="LLOJ007045-RA">
    <property type="protein sequence ID" value="LLOJ007045-PA"/>
    <property type="gene ID" value="LLOJ007045"/>
</dbReference>
<dbReference type="VEuPathDB" id="VectorBase:LLONM1_001091"/>
<protein>
    <submittedName>
        <fullName evidence="2">Uncharacterized protein</fullName>
    </submittedName>
</protein>
<dbReference type="GO" id="GO:0030496">
    <property type="term" value="C:midbody"/>
    <property type="evidence" value="ECO:0007669"/>
    <property type="project" value="TreeGrafter"/>
</dbReference>
<dbReference type="Pfam" id="PF22586">
    <property type="entry name" value="ANCHR-like_BBOX"/>
    <property type="match status" value="1"/>
</dbReference>
<dbReference type="GO" id="GO:0044878">
    <property type="term" value="P:mitotic cytokinesis checkpoint signaling"/>
    <property type="evidence" value="ECO:0007669"/>
    <property type="project" value="TreeGrafter"/>
</dbReference>
<dbReference type="PANTHER" id="PTHR46603">
    <property type="entry name" value="ABSCISSION/NOCUT CHECKPOINT REGULATOR"/>
    <property type="match status" value="1"/>
</dbReference>
<proteinExistence type="predicted"/>
<evidence type="ECO:0000313" key="3">
    <source>
        <dbReference type="Proteomes" id="UP000092461"/>
    </source>
</evidence>
<dbReference type="GO" id="GO:0032266">
    <property type="term" value="F:phosphatidylinositol-3-phosphate binding"/>
    <property type="evidence" value="ECO:0007669"/>
    <property type="project" value="TreeGrafter"/>
</dbReference>
<evidence type="ECO:0000313" key="2">
    <source>
        <dbReference type="EnsemblMetazoa" id="LLOJ007045-PA"/>
    </source>
</evidence>
<dbReference type="AlphaFoldDB" id="A0A1B0CQ96"/>
<feature type="region of interest" description="Disordered" evidence="1">
    <location>
        <begin position="56"/>
        <end position="80"/>
    </location>
</feature>
<dbReference type="SUPFAM" id="SSF57845">
    <property type="entry name" value="B-box zinc-binding domain"/>
    <property type="match status" value="1"/>
</dbReference>
<dbReference type="InterPro" id="IPR044553">
    <property type="entry name" value="Bbox1_ANCHR"/>
</dbReference>
<organism evidence="2 3">
    <name type="scientific">Lutzomyia longipalpis</name>
    <name type="common">Sand fly</name>
    <dbReference type="NCBI Taxonomy" id="7200"/>
    <lineage>
        <taxon>Eukaryota</taxon>
        <taxon>Metazoa</taxon>
        <taxon>Ecdysozoa</taxon>
        <taxon>Arthropoda</taxon>
        <taxon>Hexapoda</taxon>
        <taxon>Insecta</taxon>
        <taxon>Pterygota</taxon>
        <taxon>Neoptera</taxon>
        <taxon>Endopterygota</taxon>
        <taxon>Diptera</taxon>
        <taxon>Nematocera</taxon>
        <taxon>Psychodoidea</taxon>
        <taxon>Psychodidae</taxon>
        <taxon>Lutzomyia</taxon>
        <taxon>Lutzomyia</taxon>
    </lineage>
</organism>
<dbReference type="PANTHER" id="PTHR46603:SF1">
    <property type="entry name" value="ABSCISSION_NOCUT CHECKPOINT REGULATOR"/>
    <property type="match status" value="1"/>
</dbReference>
<name>A0A1B0CQ96_LUTLO</name>
<dbReference type="CDD" id="cd19817">
    <property type="entry name" value="Bbox1_ANCHR-like"/>
    <property type="match status" value="1"/>
</dbReference>
<reference evidence="2" key="1">
    <citation type="submission" date="2020-05" db="UniProtKB">
        <authorList>
            <consortium name="EnsemblMetazoa"/>
        </authorList>
    </citation>
    <scope>IDENTIFICATION</scope>
    <source>
        <strain evidence="2">Jacobina</strain>
    </source>
</reference>
<sequence>MSCRGCTKKYGIFLKEKKKLKVCLSCFGSTKKSSSEASEVDRPVPDAYLKRIEKLSNMSDSPKHPPIVASASGSLDGDDEIRKRLDKLREDRQPKNVPTEDEMRRRLANLRGQEYKEYSNAHVFAVDNRSDQEKMNDLLKQYAEESSIREAHDPAKDVERRLAALKENPLAPAGKPVVPAAAGGSPADESEDEETAAKKITQRYLAEVALEGEILEPEEKEFIKSLPPPSKDTEELPWCTICNEDATIRCLGCDGDLFCRECFKDIHDDEEYRGHRTKPYARKKTAQDSDDD</sequence>
<dbReference type="Proteomes" id="UP000092461">
    <property type="component" value="Unassembled WGS sequence"/>
</dbReference>
<dbReference type="GO" id="GO:0009838">
    <property type="term" value="P:abscission"/>
    <property type="evidence" value="ECO:0007669"/>
    <property type="project" value="TreeGrafter"/>
</dbReference>
<dbReference type="GO" id="GO:0032154">
    <property type="term" value="C:cleavage furrow"/>
    <property type="evidence" value="ECO:0007669"/>
    <property type="project" value="TreeGrafter"/>
</dbReference>
<feature type="compositionally biased region" description="Low complexity" evidence="1">
    <location>
        <begin position="169"/>
        <end position="187"/>
    </location>
</feature>
<dbReference type="GO" id="GO:0005813">
    <property type="term" value="C:centrosome"/>
    <property type="evidence" value="ECO:0007669"/>
    <property type="project" value="TreeGrafter"/>
</dbReference>
<evidence type="ECO:0000256" key="1">
    <source>
        <dbReference type="SAM" id="MobiDB-lite"/>
    </source>
</evidence>
<accession>A0A1B0CQ96</accession>
<feature type="region of interest" description="Disordered" evidence="1">
    <location>
        <begin position="167"/>
        <end position="195"/>
    </location>
</feature>
<dbReference type="EMBL" id="AJWK01023282">
    <property type="status" value="NOT_ANNOTATED_CDS"/>
    <property type="molecule type" value="Genomic_DNA"/>
</dbReference>
<dbReference type="VEuPathDB" id="VectorBase:LLOJ007045"/>